<keyword evidence="3" id="KW-0560">Oxidoreductase</keyword>
<dbReference type="GO" id="GO:0046394">
    <property type="term" value="P:carboxylic acid biosynthetic process"/>
    <property type="evidence" value="ECO:0007669"/>
    <property type="project" value="UniProtKB-ARBA"/>
</dbReference>
<evidence type="ECO:0000259" key="6">
    <source>
        <dbReference type="Pfam" id="PF10000"/>
    </source>
</evidence>
<feature type="binding site" evidence="5">
    <location>
        <position position="238"/>
    </location>
    <ligand>
        <name>Fe cation</name>
        <dbReference type="ChEBI" id="CHEBI:24875"/>
        <note>catalytic</note>
    </ligand>
</feature>
<dbReference type="EMBL" id="MOOB01000041">
    <property type="protein sequence ID" value="OQE81455.1"/>
    <property type="molecule type" value="Genomic_DNA"/>
</dbReference>
<evidence type="ECO:0000313" key="9">
    <source>
        <dbReference type="Proteomes" id="UP000191691"/>
    </source>
</evidence>
<evidence type="ECO:0000256" key="4">
    <source>
        <dbReference type="ARBA" id="ARBA00023004"/>
    </source>
</evidence>
<keyword evidence="2 5" id="KW-0479">Metal-binding</keyword>
<feature type="domain" description="CASTOR ACT" evidence="7">
    <location>
        <begin position="619"/>
        <end position="674"/>
    </location>
</feature>
<evidence type="ECO:0000256" key="2">
    <source>
        <dbReference type="ARBA" id="ARBA00022723"/>
    </source>
</evidence>
<dbReference type="Pfam" id="PF13840">
    <property type="entry name" value="ACT_7"/>
    <property type="match status" value="1"/>
</dbReference>
<dbReference type="InterPro" id="IPR027795">
    <property type="entry name" value="CASTOR_ACT_dom"/>
</dbReference>
<dbReference type="GO" id="GO:0046872">
    <property type="term" value="F:metal ion binding"/>
    <property type="evidence" value="ECO:0007669"/>
    <property type="project" value="UniProtKB-KW"/>
</dbReference>
<dbReference type="GO" id="GO:0016121">
    <property type="term" value="P:carotene catabolic process"/>
    <property type="evidence" value="ECO:0007669"/>
    <property type="project" value="TreeGrafter"/>
</dbReference>
<dbReference type="PANTHER" id="PTHR10543:SF24">
    <property type="entry name" value="CAROTENOID ISOMEROOXYGENASE"/>
    <property type="match status" value="1"/>
</dbReference>
<dbReference type="InterPro" id="IPR018717">
    <property type="entry name" value="DUF2241"/>
</dbReference>
<dbReference type="Pfam" id="PF10000">
    <property type="entry name" value="ACT_3"/>
    <property type="match status" value="1"/>
</dbReference>
<comment type="similarity">
    <text evidence="1">Belongs to the carotenoid oxygenase family.</text>
</comment>
<dbReference type="Proteomes" id="UP000191691">
    <property type="component" value="Unassembled WGS sequence"/>
</dbReference>
<evidence type="ECO:0000256" key="5">
    <source>
        <dbReference type="PIRSR" id="PIRSR604294-1"/>
    </source>
</evidence>
<keyword evidence="9" id="KW-1185">Reference proteome</keyword>
<dbReference type="SUPFAM" id="SSF55021">
    <property type="entry name" value="ACT-like"/>
    <property type="match status" value="1"/>
</dbReference>
<feature type="binding site" evidence="5">
    <location>
        <position position="555"/>
    </location>
    <ligand>
        <name>Fe cation</name>
        <dbReference type="ChEBI" id="CHEBI:24875"/>
        <note>catalytic</note>
    </ligand>
</feature>
<dbReference type="Gene3D" id="3.30.2130.10">
    <property type="entry name" value="VC0802-like"/>
    <property type="match status" value="1"/>
</dbReference>
<comment type="cofactor">
    <cofactor evidence="5">
        <name>Fe(2+)</name>
        <dbReference type="ChEBI" id="CHEBI:29033"/>
    </cofactor>
    <text evidence="5">Binds 1 Fe(2+) ion per subunit.</text>
</comment>
<dbReference type="AlphaFoldDB" id="A0A1V6Y274"/>
<evidence type="ECO:0000259" key="7">
    <source>
        <dbReference type="Pfam" id="PF13840"/>
    </source>
</evidence>
<evidence type="ECO:0000256" key="3">
    <source>
        <dbReference type="ARBA" id="ARBA00023002"/>
    </source>
</evidence>
<sequence length="681" mass="75646">MSTQFDHIENMSSIGRDSTVMENNMSEDHYNNWPNDKGFDPKYEQRDPVELSVAGQIPAYAAGVLYRTGPGKSQLQADNGETLRLSHWFDGFGQTHRFQIFAPENSHTSPRVFYNSRFSTDDLIEHVRKTGSLDEISFGQKRDPCRSVLGKVQTEYVPQQTPSSSNISVTLSINVPGLDPKPDELTSRWGDSQGIRTLYAKTDYNAFKKLDPETLEPIGLASQIILHPELSGQVSASHARSDPITGDMFNYNLTLGSTCTYRVFGVSASTGKTTILATFPATPAYLHSLLITEDHVVLCVWNAHINPQLLDSSFMDSILPTDPSQPAVWYVIDRKHGKGLIATYESPAFFCFHTVNAWLEPSKENPAEVDIVADIVRTDNSKFLQYVYYENLISSLDTAHTFQKKRDDSFRTSFTRFRLPAVPSTPCTDPKKAVVEWSLCKSLSPELPTMNPKRVTEKHRYVYAVTFRGEATLTDGIMKLDCDTQQVQLWACHGQSPGEPIFVANPEGNSEDDGVLLSVVLDGMRGKSYLLCLNARNLSELGRANVDGAVGFGFHGQHVPTTQTTYVFLTTKSPLHTLPLSTLQPQLIAQEQEGTTIVTTEMLAKSHGFNEPTFPCKKISLTIHSSLEALDLIAAITNRLKDHGISTNVVSGYFHDHIYVPIARAEDAMRVLEEVAAEARG</sequence>
<feature type="binding site" evidence="5">
    <location>
        <position position="353"/>
    </location>
    <ligand>
        <name>Fe cation</name>
        <dbReference type="ChEBI" id="CHEBI:24875"/>
        <note>catalytic</note>
    </ligand>
</feature>
<dbReference type="GO" id="GO:0006520">
    <property type="term" value="P:amino acid metabolic process"/>
    <property type="evidence" value="ECO:0007669"/>
    <property type="project" value="UniProtKB-ARBA"/>
</dbReference>
<dbReference type="OMA" id="SCMAFHR"/>
<reference evidence="9" key="1">
    <citation type="journal article" date="2017" name="Nat. Microbiol.">
        <title>Global analysis of biosynthetic gene clusters reveals vast potential of secondary metabolite production in Penicillium species.</title>
        <authorList>
            <person name="Nielsen J.C."/>
            <person name="Grijseels S."/>
            <person name="Prigent S."/>
            <person name="Ji B."/>
            <person name="Dainat J."/>
            <person name="Nielsen K.F."/>
            <person name="Frisvad J.C."/>
            <person name="Workman M."/>
            <person name="Nielsen J."/>
        </authorList>
    </citation>
    <scope>NUCLEOTIDE SEQUENCE [LARGE SCALE GENOMIC DNA]</scope>
    <source>
        <strain evidence="9">IBT 13039</strain>
    </source>
</reference>
<dbReference type="InterPro" id="IPR004294">
    <property type="entry name" value="Carotenoid_Oase"/>
</dbReference>
<accession>A0A1V6Y274</accession>
<gene>
    <name evidence="8" type="ORF">PENNAL_c0041G05219</name>
</gene>
<dbReference type="GO" id="GO:0010436">
    <property type="term" value="F:carotenoid dioxygenase activity"/>
    <property type="evidence" value="ECO:0007669"/>
    <property type="project" value="TreeGrafter"/>
</dbReference>
<proteinExistence type="inferred from homology"/>
<dbReference type="Pfam" id="PF03055">
    <property type="entry name" value="RPE65"/>
    <property type="match status" value="1"/>
</dbReference>
<dbReference type="STRING" id="60175.A0A1V6Y274"/>
<evidence type="ECO:0000256" key="1">
    <source>
        <dbReference type="ARBA" id="ARBA00006787"/>
    </source>
</evidence>
<comment type="caution">
    <text evidence="8">The sequence shown here is derived from an EMBL/GenBank/DDBJ whole genome shotgun (WGS) entry which is preliminary data.</text>
</comment>
<feature type="binding site" evidence="5">
    <location>
        <position position="287"/>
    </location>
    <ligand>
        <name>Fe cation</name>
        <dbReference type="ChEBI" id="CHEBI:24875"/>
        <note>catalytic</note>
    </ligand>
</feature>
<protein>
    <submittedName>
        <fullName evidence="8">Uncharacterized protein</fullName>
    </submittedName>
</protein>
<organism evidence="8 9">
    <name type="scientific">Penicillium nalgiovense</name>
    <dbReference type="NCBI Taxonomy" id="60175"/>
    <lineage>
        <taxon>Eukaryota</taxon>
        <taxon>Fungi</taxon>
        <taxon>Dikarya</taxon>
        <taxon>Ascomycota</taxon>
        <taxon>Pezizomycotina</taxon>
        <taxon>Eurotiomycetes</taxon>
        <taxon>Eurotiomycetidae</taxon>
        <taxon>Eurotiales</taxon>
        <taxon>Aspergillaceae</taxon>
        <taxon>Penicillium</taxon>
    </lineage>
</organism>
<keyword evidence="4 5" id="KW-0408">Iron</keyword>
<dbReference type="InterPro" id="IPR045865">
    <property type="entry name" value="ACT-like_dom_sf"/>
</dbReference>
<evidence type="ECO:0000313" key="8">
    <source>
        <dbReference type="EMBL" id="OQE81455.1"/>
    </source>
</evidence>
<dbReference type="PANTHER" id="PTHR10543">
    <property type="entry name" value="BETA-CAROTENE DIOXYGENASE"/>
    <property type="match status" value="1"/>
</dbReference>
<feature type="domain" description="DUF2241" evidence="6">
    <location>
        <begin position="563"/>
        <end position="617"/>
    </location>
</feature>
<name>A0A1V6Y274_PENNA</name>